<name>M6K5Z9_9LEPT</name>
<evidence type="ECO:0000313" key="2">
    <source>
        <dbReference type="Proteomes" id="UP000012106"/>
    </source>
</evidence>
<dbReference type="Proteomes" id="UP000012106">
    <property type="component" value="Unassembled WGS sequence"/>
</dbReference>
<reference evidence="1 2" key="1">
    <citation type="submission" date="2013-01" db="EMBL/GenBank/DDBJ databases">
        <authorList>
            <person name="Harkins D.M."/>
            <person name="Durkin A.S."/>
            <person name="Brinkac L.M."/>
            <person name="Haft D.H."/>
            <person name="Selengut J.D."/>
            <person name="Sanka R."/>
            <person name="DePew J."/>
            <person name="Purushe J."/>
            <person name="Hartskeerl R.A."/>
            <person name="Ahmed A."/>
            <person name="van der Linden H."/>
            <person name="Goris M.G.A."/>
            <person name="Vinetz J.M."/>
            <person name="Sutton G.G."/>
            <person name="Nierman W.C."/>
            <person name="Fouts D.E."/>
        </authorList>
    </citation>
    <scope>NUCLEOTIDE SEQUENCE [LARGE SCALE GENOMIC DNA]</scope>
    <source>
        <strain evidence="1 2">MAVJ 401</strain>
    </source>
</reference>
<sequence length="37" mass="4430">MLQTLTFPESDSKFLTPLESYRYPNTISHNYKFTIFV</sequence>
<gene>
    <name evidence="1" type="ORF">LEP1GSC063_2624</name>
</gene>
<dbReference type="EMBL" id="AHMU02000012">
    <property type="protein sequence ID" value="EMN23142.1"/>
    <property type="molecule type" value="Genomic_DNA"/>
</dbReference>
<evidence type="ECO:0000313" key="1">
    <source>
        <dbReference type="EMBL" id="EMN23142.1"/>
    </source>
</evidence>
<protein>
    <submittedName>
        <fullName evidence="1">Uncharacterized protein</fullName>
    </submittedName>
</protein>
<accession>M6K5Z9</accession>
<proteinExistence type="predicted"/>
<comment type="caution">
    <text evidence="1">The sequence shown here is derived from an EMBL/GenBank/DDBJ whole genome shotgun (WGS) entry which is preliminary data.</text>
</comment>
<dbReference type="AlphaFoldDB" id="M6K5Z9"/>
<organism evidence="1 2">
    <name type="scientific">Leptospira santarosai serovar Arenal str. MAVJ 401</name>
    <dbReference type="NCBI Taxonomy" id="1049976"/>
    <lineage>
        <taxon>Bacteria</taxon>
        <taxon>Pseudomonadati</taxon>
        <taxon>Spirochaetota</taxon>
        <taxon>Spirochaetia</taxon>
        <taxon>Leptospirales</taxon>
        <taxon>Leptospiraceae</taxon>
        <taxon>Leptospira</taxon>
    </lineage>
</organism>